<dbReference type="PROSITE" id="PS51375">
    <property type="entry name" value="PPR"/>
    <property type="match status" value="5"/>
</dbReference>
<dbReference type="Pfam" id="PF20431">
    <property type="entry name" value="E_motif"/>
    <property type="match status" value="1"/>
</dbReference>
<dbReference type="InterPro" id="IPR002885">
    <property type="entry name" value="PPR_rpt"/>
</dbReference>
<dbReference type="PANTHER" id="PTHR47926">
    <property type="entry name" value="PENTATRICOPEPTIDE REPEAT-CONTAINING PROTEIN"/>
    <property type="match status" value="1"/>
</dbReference>
<gene>
    <name evidence="3" type="ORF">RHSIM_RhsimUnG0127200</name>
</gene>
<dbReference type="GO" id="GO:0003723">
    <property type="term" value="F:RNA binding"/>
    <property type="evidence" value="ECO:0007669"/>
    <property type="project" value="InterPro"/>
</dbReference>
<dbReference type="PANTHER" id="PTHR47926:SF436">
    <property type="entry name" value="PENTATRICOPEPTIDE REPEAT-CONTAINING PROTEIN ELI1, CHLOROPLASTIC-LIKE ISOFORM X2"/>
    <property type="match status" value="1"/>
</dbReference>
<evidence type="ECO:0000313" key="3">
    <source>
        <dbReference type="EMBL" id="KAF7113435.1"/>
    </source>
</evidence>
<evidence type="ECO:0008006" key="5">
    <source>
        <dbReference type="Google" id="ProtNLM"/>
    </source>
</evidence>
<dbReference type="Gene3D" id="1.25.40.10">
    <property type="entry name" value="Tetratricopeptide repeat domain"/>
    <property type="match status" value="4"/>
</dbReference>
<keyword evidence="1" id="KW-0677">Repeat</keyword>
<comment type="caution">
    <text evidence="3">The sequence shown here is derived from an EMBL/GenBank/DDBJ whole genome shotgun (WGS) entry which is preliminary data.</text>
</comment>
<proteinExistence type="predicted"/>
<feature type="repeat" description="PPR" evidence="2">
    <location>
        <begin position="92"/>
        <end position="126"/>
    </location>
</feature>
<accession>A0A834L4S9</accession>
<dbReference type="Pfam" id="PF13812">
    <property type="entry name" value="PPR_3"/>
    <property type="match status" value="1"/>
</dbReference>
<evidence type="ECO:0000313" key="4">
    <source>
        <dbReference type="Proteomes" id="UP000626092"/>
    </source>
</evidence>
<dbReference type="AlphaFoldDB" id="A0A834L4S9"/>
<dbReference type="OrthoDB" id="1865464at2759"/>
<dbReference type="FunFam" id="1.25.40.10:FF:000184">
    <property type="entry name" value="Pentatricopeptide repeat-containing protein, chloroplastic"/>
    <property type="match status" value="1"/>
</dbReference>
<dbReference type="Pfam" id="PF13041">
    <property type="entry name" value="PPR_2"/>
    <property type="match status" value="1"/>
</dbReference>
<dbReference type="NCBIfam" id="TIGR00756">
    <property type="entry name" value="PPR"/>
    <property type="match status" value="4"/>
</dbReference>
<dbReference type="Pfam" id="PF01535">
    <property type="entry name" value="PPR"/>
    <property type="match status" value="3"/>
</dbReference>
<feature type="repeat" description="PPR" evidence="2">
    <location>
        <begin position="409"/>
        <end position="443"/>
    </location>
</feature>
<sequence length="631" mass="70344">MLSLFHHPLPLLLRSKHHLSLHFHSLPSNSTHSFTNLSNLLQGRIPHSHLLRIHAHIILVGAEQDNLIATRLIGHYPSQSALKVFHQLESPNIYPSNAVIRVLAEEGFCSDAFSVFRTLKSRSVSPNGLTFSFLFKACFPVCDARCVGQIHTHVVKCGLARDCFVCNGLVSVYARGVKDLVSARKVFDEMPDRIMVCWTSLITGYARSAQHEEVLKLLLSMVQEGLRPEDDTMVGLLSVCSNLEIVEIENWIRVLSELIDGLRYNNLTNDWVNTVLVYLYGKWGKIDKSRERFDQIAGTSKRSVVPWNAMLNAYVQNGSPSEALSLFGLMMECHYCRPNHITVVSVLSSCAQIGDLDRGMWVHDYLKAEGRKGTLARNTKVATALIDMYSKCGNLVKAREVFDQMLTKDVVSINAMIMGLASNGKGEEALRLFSKVKDFGLRPDAGTFIGVLCACCHSGLLENGRQIFLEMSQGFSVPPKLEHYACYIDILARMGLVEEALEVVNSMPFEPNDIVWGALLGGCLLHNRSELALYISKMLVKLDPRNCAGYVMLSNLFAADCRWVDVSGVRWFMREKGVKKQPGRSWISINGIVHEFLVGSQSHPQADTICRTLDGLVKEMKLANSVGSSWG</sequence>
<name>A0A834L4S9_RHOSS</name>
<organism evidence="3 4">
    <name type="scientific">Rhododendron simsii</name>
    <name type="common">Sims's rhododendron</name>
    <dbReference type="NCBI Taxonomy" id="118357"/>
    <lineage>
        <taxon>Eukaryota</taxon>
        <taxon>Viridiplantae</taxon>
        <taxon>Streptophyta</taxon>
        <taxon>Embryophyta</taxon>
        <taxon>Tracheophyta</taxon>
        <taxon>Spermatophyta</taxon>
        <taxon>Magnoliopsida</taxon>
        <taxon>eudicotyledons</taxon>
        <taxon>Gunneridae</taxon>
        <taxon>Pentapetalae</taxon>
        <taxon>asterids</taxon>
        <taxon>Ericales</taxon>
        <taxon>Ericaceae</taxon>
        <taxon>Ericoideae</taxon>
        <taxon>Rhodoreae</taxon>
        <taxon>Rhododendron</taxon>
    </lineage>
</organism>
<feature type="repeat" description="PPR" evidence="2">
    <location>
        <begin position="303"/>
        <end position="338"/>
    </location>
</feature>
<dbReference type="Proteomes" id="UP000626092">
    <property type="component" value="Unassembled WGS sequence"/>
</dbReference>
<evidence type="ECO:0000256" key="2">
    <source>
        <dbReference type="PROSITE-ProRule" id="PRU00708"/>
    </source>
</evidence>
<reference evidence="3" key="1">
    <citation type="submission" date="2019-11" db="EMBL/GenBank/DDBJ databases">
        <authorList>
            <person name="Liu Y."/>
            <person name="Hou J."/>
            <person name="Li T.-Q."/>
            <person name="Guan C.-H."/>
            <person name="Wu X."/>
            <person name="Wu H.-Z."/>
            <person name="Ling F."/>
            <person name="Zhang R."/>
            <person name="Shi X.-G."/>
            <person name="Ren J.-P."/>
            <person name="Chen E.-F."/>
            <person name="Sun J.-M."/>
        </authorList>
    </citation>
    <scope>NUCLEOTIDE SEQUENCE</scope>
    <source>
        <strain evidence="3">Adult_tree_wgs_1</strain>
        <tissue evidence="3">Leaves</tissue>
    </source>
</reference>
<dbReference type="EMBL" id="WJXA01000286">
    <property type="protein sequence ID" value="KAF7113435.1"/>
    <property type="molecule type" value="Genomic_DNA"/>
</dbReference>
<dbReference type="InterPro" id="IPR046960">
    <property type="entry name" value="PPR_At4g14850-like_plant"/>
</dbReference>
<evidence type="ECO:0000256" key="1">
    <source>
        <dbReference type="ARBA" id="ARBA00022737"/>
    </source>
</evidence>
<dbReference type="GO" id="GO:0009451">
    <property type="term" value="P:RNA modification"/>
    <property type="evidence" value="ECO:0007669"/>
    <property type="project" value="InterPro"/>
</dbReference>
<dbReference type="FunFam" id="1.25.40.10:FF:000344">
    <property type="entry name" value="Pentatricopeptide repeat-containing protein"/>
    <property type="match status" value="1"/>
</dbReference>
<protein>
    <recommendedName>
        <fullName evidence="5">Pentatricopeptide repeat-containing protein</fullName>
    </recommendedName>
</protein>
<dbReference type="InterPro" id="IPR046848">
    <property type="entry name" value="E_motif"/>
</dbReference>
<feature type="repeat" description="PPR" evidence="2">
    <location>
        <begin position="378"/>
        <end position="408"/>
    </location>
</feature>
<feature type="repeat" description="PPR" evidence="2">
    <location>
        <begin position="194"/>
        <end position="228"/>
    </location>
</feature>
<dbReference type="InterPro" id="IPR011990">
    <property type="entry name" value="TPR-like_helical_dom_sf"/>
</dbReference>
<keyword evidence="4" id="KW-1185">Reference proteome</keyword>